<dbReference type="AlphaFoldDB" id="A0A5N6KFZ6"/>
<dbReference type="EMBL" id="VIGI01000003">
    <property type="protein sequence ID" value="KAB8302683.1"/>
    <property type="molecule type" value="Genomic_DNA"/>
</dbReference>
<keyword evidence="2" id="KW-1185">Reference proteome</keyword>
<comment type="caution">
    <text evidence="1">The sequence shown here is derived from an EMBL/GenBank/DDBJ whole genome shotgun (WGS) entry which is preliminary data.</text>
</comment>
<organism evidence="1 2">
    <name type="scientific">Monilinia laxa</name>
    <name type="common">Brown rot fungus</name>
    <name type="synonym">Sclerotinia laxa</name>
    <dbReference type="NCBI Taxonomy" id="61186"/>
    <lineage>
        <taxon>Eukaryota</taxon>
        <taxon>Fungi</taxon>
        <taxon>Dikarya</taxon>
        <taxon>Ascomycota</taxon>
        <taxon>Pezizomycotina</taxon>
        <taxon>Leotiomycetes</taxon>
        <taxon>Helotiales</taxon>
        <taxon>Sclerotiniaceae</taxon>
        <taxon>Monilinia</taxon>
    </lineage>
</organism>
<protein>
    <submittedName>
        <fullName evidence="1">Uncharacterized protein</fullName>
    </submittedName>
</protein>
<reference evidence="1 2" key="1">
    <citation type="submission" date="2019-06" db="EMBL/GenBank/DDBJ databases">
        <title>Genome Sequence of the Brown Rot Fungal Pathogen Monilinia laxa.</title>
        <authorList>
            <person name="De Miccolis Angelini R.M."/>
            <person name="Landi L."/>
            <person name="Abate D."/>
            <person name="Pollastro S."/>
            <person name="Romanazzi G."/>
            <person name="Faretra F."/>
        </authorList>
    </citation>
    <scope>NUCLEOTIDE SEQUENCE [LARGE SCALE GENOMIC DNA]</scope>
    <source>
        <strain evidence="1 2">Mlax316</strain>
    </source>
</reference>
<dbReference type="Proteomes" id="UP000326757">
    <property type="component" value="Unassembled WGS sequence"/>
</dbReference>
<gene>
    <name evidence="1" type="ORF">EYC80_006045</name>
</gene>
<evidence type="ECO:0000313" key="2">
    <source>
        <dbReference type="Proteomes" id="UP000326757"/>
    </source>
</evidence>
<accession>A0A5N6KFZ6</accession>
<evidence type="ECO:0000313" key="1">
    <source>
        <dbReference type="EMBL" id="KAB8302683.1"/>
    </source>
</evidence>
<proteinExistence type="predicted"/>
<sequence>MTCSRPGVGSADTAAQPRKLGVLRNFDCSPPGFGEPRWRDETLVACKNGLVMEGAVSKGKVQQDRRYDTTPQKYERLQGWIVRCAYRCVSPLSCLSNISFMLEGPVIRIFLKELIGD</sequence>
<name>A0A5N6KFZ6_MONLA</name>